<protein>
    <recommendedName>
        <fullName evidence="1">CHK kinase-like domain-containing protein</fullName>
    </recommendedName>
</protein>
<feature type="domain" description="CHK kinase-like" evidence="1">
    <location>
        <begin position="123"/>
        <end position="307"/>
    </location>
</feature>
<dbReference type="Gene3D" id="3.90.1200.10">
    <property type="match status" value="1"/>
</dbReference>
<dbReference type="Proteomes" id="UP000494256">
    <property type="component" value="Unassembled WGS sequence"/>
</dbReference>
<accession>A0A8S1ACZ4</accession>
<name>A0A8S1ACZ4_ARCPL</name>
<gene>
    <name evidence="2" type="ORF">APLA_LOCUS10699</name>
</gene>
<dbReference type="EMBL" id="CADEBD010000316">
    <property type="protein sequence ID" value="CAB3244336.1"/>
    <property type="molecule type" value="Genomic_DNA"/>
</dbReference>
<dbReference type="Pfam" id="PF02958">
    <property type="entry name" value="EcKL"/>
    <property type="match status" value="1"/>
</dbReference>
<evidence type="ECO:0000313" key="2">
    <source>
        <dbReference type="EMBL" id="CAB3244336.1"/>
    </source>
</evidence>
<sequence length="389" mass="45209">MSKEKINKVLKDCMKALNYIKYDLKVHEVSTQGANYTSNLYKVELVPENGIETLKLFVKMACPSVKMRSTLDEWKIYATERLFYTKLVDTYRDLEDESYLDLQHRLDFCKFYACQSVPHEEMLILEDLTANNWMVYHRFQPMSWPYAKSAISVLAKFHALSFAFSTKRSDEFKKVLETLKTEMNIKSLAGYVKNAKDLALQNVKPEHKVLLEKYLNDFETKIKKVNEPIGPYVITHGVFRPSNLMHKVRQDGTVDVRIVDLQTLQGASPVVDLLYFVFTSTDEDFREHYFQKLIDLYYNELQEAMRRFNLEPDYLYSKATFDSEIKQKLPYGLTIAVFALPVATVSVQNAPKVDENMELSAFFAGKASDLYVKRLNGIVDDFVKWGLLK</sequence>
<dbReference type="AlphaFoldDB" id="A0A8S1ACZ4"/>
<proteinExistence type="predicted"/>
<evidence type="ECO:0000259" key="1">
    <source>
        <dbReference type="SMART" id="SM00587"/>
    </source>
</evidence>
<dbReference type="PANTHER" id="PTHR11012">
    <property type="entry name" value="PROTEIN KINASE-LIKE DOMAIN-CONTAINING"/>
    <property type="match status" value="1"/>
</dbReference>
<reference evidence="2 3" key="1">
    <citation type="submission" date="2020-04" db="EMBL/GenBank/DDBJ databases">
        <authorList>
            <person name="Wallbank WR R."/>
            <person name="Pardo Diaz C."/>
            <person name="Kozak K."/>
            <person name="Martin S."/>
            <person name="Jiggins C."/>
            <person name="Moest M."/>
            <person name="Warren A I."/>
            <person name="Byers J.R.P. K."/>
            <person name="Montejo-Kovacevich G."/>
            <person name="Yen C E."/>
        </authorList>
    </citation>
    <scope>NUCLEOTIDE SEQUENCE [LARGE SCALE GENOMIC DNA]</scope>
</reference>
<dbReference type="OrthoDB" id="7882129at2759"/>
<organism evidence="2 3">
    <name type="scientific">Arctia plantaginis</name>
    <name type="common">Wood tiger moth</name>
    <name type="synonym">Phalaena plantaginis</name>
    <dbReference type="NCBI Taxonomy" id="874455"/>
    <lineage>
        <taxon>Eukaryota</taxon>
        <taxon>Metazoa</taxon>
        <taxon>Ecdysozoa</taxon>
        <taxon>Arthropoda</taxon>
        <taxon>Hexapoda</taxon>
        <taxon>Insecta</taxon>
        <taxon>Pterygota</taxon>
        <taxon>Neoptera</taxon>
        <taxon>Endopterygota</taxon>
        <taxon>Lepidoptera</taxon>
        <taxon>Glossata</taxon>
        <taxon>Ditrysia</taxon>
        <taxon>Noctuoidea</taxon>
        <taxon>Erebidae</taxon>
        <taxon>Arctiinae</taxon>
        <taxon>Arctia</taxon>
    </lineage>
</organism>
<comment type="caution">
    <text evidence="2">The sequence shown here is derived from an EMBL/GenBank/DDBJ whole genome shotgun (WGS) entry which is preliminary data.</text>
</comment>
<evidence type="ECO:0000313" key="3">
    <source>
        <dbReference type="Proteomes" id="UP000494256"/>
    </source>
</evidence>
<dbReference type="SUPFAM" id="SSF56112">
    <property type="entry name" value="Protein kinase-like (PK-like)"/>
    <property type="match status" value="1"/>
</dbReference>
<dbReference type="SMART" id="SM00587">
    <property type="entry name" value="CHK"/>
    <property type="match status" value="1"/>
</dbReference>
<dbReference type="InterPro" id="IPR004119">
    <property type="entry name" value="EcKL"/>
</dbReference>
<dbReference type="PANTHER" id="PTHR11012:SF8">
    <property type="entry name" value="JUVENILE HORMONE-INDUCIBLE PROTEIN 26"/>
    <property type="match status" value="1"/>
</dbReference>
<dbReference type="InterPro" id="IPR011009">
    <property type="entry name" value="Kinase-like_dom_sf"/>
</dbReference>
<dbReference type="InterPro" id="IPR015897">
    <property type="entry name" value="CHK_kinase-like"/>
</dbReference>